<evidence type="ECO:0000313" key="1">
    <source>
        <dbReference type="EMBL" id="RLN65359.1"/>
    </source>
</evidence>
<dbReference type="AlphaFoldDB" id="A0A3F2RWW6"/>
<dbReference type="PANTHER" id="PTHR46586">
    <property type="entry name" value="ANKYRIN REPEAT-CONTAINING PROTEIN"/>
    <property type="match status" value="1"/>
</dbReference>
<reference evidence="1 2" key="1">
    <citation type="submission" date="2018-07" db="EMBL/GenBank/DDBJ databases">
        <title>Genome sequencing of oomycete isolates from Chile give support for New Zealand origin for Phytophthora kernoviae and make available the first Nothophytophthora sp. genome.</title>
        <authorList>
            <person name="Studholme D.J."/>
            <person name="Sanfuentes E."/>
            <person name="Panda P."/>
            <person name="Hill R."/>
            <person name="Sambles C."/>
            <person name="Grant M."/>
            <person name="Williams N.M."/>
            <person name="Mcdougal R.L."/>
        </authorList>
    </citation>
    <scope>NUCLEOTIDE SEQUENCE [LARGE SCALE GENOMIC DNA]</scope>
    <source>
        <strain evidence="1">Chile6</strain>
    </source>
</reference>
<sequence length="520" mass="58239">MEINTDRDRDTEYGCDLELWTGVKIVYRECLLKHGGDLPHAAQRMNAFVNNPPKWSLLETYEHTKSLHCMRLLKSPATEQLYRDWEFDEVTTLTASRGDLHALAWLVERYLLDGRLAAAANAAARRAEAAALGAQRGHKWEIVKWVATHYNISSLSVCVDDAAKDGDLEFLQWTYPQVPAYTFSEAVASSAGGGHLKVLKWLSEVIDELPLTAECIDQAASGGHLEVWLHSNRAEGCTISAMNRAAENDHLEVVKWMHAMRNEGCSVSAMEKAAGNGHLEIVKWLHLHRSEGCTERAMDWAAQGGHLDVVKWLHVNRSEGCTSAAMNWAAGNGHLQVIMWLHHNRTEGCTYSAMDLAAGSRHLDVLKWLHENQIEGFSVSAMDMAAAGGYLRVLQWLHANGSEAPSPNAMRDATLFGHVPVMLFLYNEYGHEYSEAGICSLSDAWEDVKIRSVVTAQWLLKTFGERLDGVVFRVHRADWPTNKWLRNQNVSQLEVEDKFVFWECGEAISPDHDNGRAIMG</sequence>
<proteinExistence type="predicted"/>
<dbReference type="InterPro" id="IPR036770">
    <property type="entry name" value="Ankyrin_rpt-contain_sf"/>
</dbReference>
<dbReference type="Gene3D" id="1.25.40.20">
    <property type="entry name" value="Ankyrin repeat-containing domain"/>
    <property type="match status" value="2"/>
</dbReference>
<comment type="caution">
    <text evidence="1">The sequence shown here is derived from an EMBL/GenBank/DDBJ whole genome shotgun (WGS) entry which is preliminary data.</text>
</comment>
<dbReference type="EMBL" id="MBDO02000055">
    <property type="protein sequence ID" value="RLN65359.1"/>
    <property type="molecule type" value="Genomic_DNA"/>
</dbReference>
<accession>A0A3F2RWW6</accession>
<dbReference type="InterPro" id="IPR052050">
    <property type="entry name" value="SecEffector_AnkRepeat"/>
</dbReference>
<dbReference type="PANTHER" id="PTHR46586:SF3">
    <property type="entry name" value="ANKYRIN REPEAT-CONTAINING PROTEIN"/>
    <property type="match status" value="1"/>
</dbReference>
<dbReference type="Pfam" id="PF13637">
    <property type="entry name" value="Ank_4"/>
    <property type="match status" value="2"/>
</dbReference>
<protein>
    <submittedName>
        <fullName evidence="1">Uncharacterized protein</fullName>
    </submittedName>
</protein>
<dbReference type="SUPFAM" id="SSF48403">
    <property type="entry name" value="Ankyrin repeat"/>
    <property type="match status" value="1"/>
</dbReference>
<organism evidence="1 2">
    <name type="scientific">Phytophthora kernoviae</name>
    <dbReference type="NCBI Taxonomy" id="325452"/>
    <lineage>
        <taxon>Eukaryota</taxon>
        <taxon>Sar</taxon>
        <taxon>Stramenopiles</taxon>
        <taxon>Oomycota</taxon>
        <taxon>Peronosporomycetes</taxon>
        <taxon>Peronosporales</taxon>
        <taxon>Peronosporaceae</taxon>
        <taxon>Phytophthora</taxon>
    </lineage>
</organism>
<gene>
    <name evidence="1" type="ORF">BBP00_00002905</name>
</gene>
<name>A0A3F2RWW6_9STRA</name>
<dbReference type="OrthoDB" id="151517at2759"/>
<dbReference type="Proteomes" id="UP000277300">
    <property type="component" value="Unassembled WGS sequence"/>
</dbReference>
<dbReference type="InterPro" id="IPR002110">
    <property type="entry name" value="Ankyrin_rpt"/>
</dbReference>
<evidence type="ECO:0000313" key="2">
    <source>
        <dbReference type="Proteomes" id="UP000277300"/>
    </source>
</evidence>